<dbReference type="Gene3D" id="3.30.160.660">
    <property type="match status" value="1"/>
</dbReference>
<comment type="caution">
    <text evidence="3">The sequence shown here is derived from an EMBL/GenBank/DDBJ whole genome shotgun (WGS) entry which is preliminary data.</text>
</comment>
<dbReference type="PANTHER" id="PTHR37809">
    <property type="entry name" value="RIBOSOMAL PROTEIN S12 METHYLTHIOTRANSFERASE ACCESSORY FACTOR YCAO"/>
    <property type="match status" value="1"/>
</dbReference>
<dbReference type="AlphaFoldDB" id="A0A5R8YUA1"/>
<feature type="compositionally biased region" description="Low complexity" evidence="1">
    <location>
        <begin position="16"/>
        <end position="34"/>
    </location>
</feature>
<keyword evidence="4" id="KW-1185">Reference proteome</keyword>
<sequence length="462" mass="49036">MSLPPVEGSSPWDAAWTSPEPSRWTTSSRSSPRPNANDCARSPRSATRTPVSAERVVPLPEAVRRAGAALAHLGLTPDLVDMGEGREPAAWHCRLRGPDGVPAPSAEGMGKGRRAEARAGALFEALEHYLTGPALFDPAAVEPVEPARIAAGPLRADASAVLLDGRCAAPLACNRYQGPGGAVPVPLFLSAPWYVEADAARLRERAGDAHDYTGLMRYSCNSGSAVGVTATEALLHALNETIERDALSLLLVRAFLGTGERPSVVDPRTLPPELARAHAVAGQVTGAPVHLLDITSDLMVPTMLAYVAPTPDRPHRRGAGTSLSPAHAAWRALTELVQTTVGERIQRRGDAERLARYPELLACGRFDLTEHLHAARTVPFPEDGARPGRPRDQLREVAARLGARGYAPLTRTVAVLPGWITAVHVVVPGLERFMLVVEGNLVLPGPRGRAAVRHAVRAGDGC</sequence>
<organism evidence="3 4">
    <name type="scientific">Microbispora triticiradicis</name>
    <dbReference type="NCBI Taxonomy" id="2200763"/>
    <lineage>
        <taxon>Bacteria</taxon>
        <taxon>Bacillati</taxon>
        <taxon>Actinomycetota</taxon>
        <taxon>Actinomycetes</taxon>
        <taxon>Streptosporangiales</taxon>
        <taxon>Streptosporangiaceae</taxon>
        <taxon>Microbispora</taxon>
    </lineage>
</organism>
<evidence type="ECO:0000256" key="1">
    <source>
        <dbReference type="SAM" id="MobiDB-lite"/>
    </source>
</evidence>
<feature type="domain" description="YcaO" evidence="2">
    <location>
        <begin position="108"/>
        <end position="462"/>
    </location>
</feature>
<dbReference type="PROSITE" id="PS51664">
    <property type="entry name" value="YCAO"/>
    <property type="match status" value="1"/>
</dbReference>
<dbReference type="PANTHER" id="PTHR37809:SF1">
    <property type="entry name" value="RIBOSOMAL PROTEIN S12 METHYLTHIOTRANSFERASE ACCESSORY FACTOR YCAO"/>
    <property type="match status" value="1"/>
</dbReference>
<protein>
    <recommendedName>
        <fullName evidence="2">YcaO domain-containing protein</fullName>
    </recommendedName>
</protein>
<evidence type="ECO:0000259" key="2">
    <source>
        <dbReference type="PROSITE" id="PS51664"/>
    </source>
</evidence>
<dbReference type="OrthoDB" id="109999at2"/>
<gene>
    <name evidence="3" type="ORF">FED44_22035</name>
</gene>
<accession>A0A5R8YUA1</accession>
<evidence type="ECO:0000313" key="4">
    <source>
        <dbReference type="Proteomes" id="UP000309033"/>
    </source>
</evidence>
<dbReference type="Pfam" id="PF02624">
    <property type="entry name" value="YcaO"/>
    <property type="match status" value="1"/>
</dbReference>
<feature type="region of interest" description="Disordered" evidence="1">
    <location>
        <begin position="1"/>
        <end position="53"/>
    </location>
</feature>
<name>A0A5R8YUA1_9ACTN</name>
<dbReference type="EMBL" id="VANP01000008">
    <property type="protein sequence ID" value="TLP57088.1"/>
    <property type="molecule type" value="Genomic_DNA"/>
</dbReference>
<proteinExistence type="predicted"/>
<evidence type="ECO:0000313" key="3">
    <source>
        <dbReference type="EMBL" id="TLP57088.1"/>
    </source>
</evidence>
<dbReference type="Gene3D" id="3.30.1330.230">
    <property type="match status" value="1"/>
</dbReference>
<dbReference type="InterPro" id="IPR003776">
    <property type="entry name" value="YcaO-like_dom"/>
</dbReference>
<dbReference type="Proteomes" id="UP000309033">
    <property type="component" value="Unassembled WGS sequence"/>
</dbReference>
<reference evidence="3" key="1">
    <citation type="submission" date="2019-05" db="EMBL/GenBank/DDBJ databases">
        <title>Isolation, diversity and antifungal activity of Actinobacteria from wheat.</title>
        <authorList>
            <person name="Yu B."/>
        </authorList>
    </citation>
    <scope>NUCLEOTIDE SEQUENCE [LARGE SCALE GENOMIC DNA]</scope>
    <source>
        <strain evidence="3">NEAU-HEGS1-5</strain>
    </source>
</reference>